<dbReference type="OrthoDB" id="9149607at2"/>
<dbReference type="SUPFAM" id="SSF48613">
    <property type="entry name" value="Heme oxygenase-like"/>
    <property type="match status" value="1"/>
</dbReference>
<evidence type="ECO:0000313" key="1">
    <source>
        <dbReference type="EMBL" id="SHI58626.1"/>
    </source>
</evidence>
<keyword evidence="2" id="KW-1185">Reference proteome</keyword>
<sequence>MPGDRIASAGNSLRDRLRAETRADHDRLEGGLALADPGLTLGRYRAVLSRFFGFWAGWEPRVAAELSDDAFLSPRRRLHLLRGDLRALGVVPETLPTCPPPALRGHGEAMGSLYVMEGSTLGGRVILKGLEGLGLPAAGGHSYFNGYGEATGAMWRGFLERLEAEPDAAAVLRGAKATFAALADWMLRPG</sequence>
<gene>
    <name evidence="1" type="ORF">SAMN02745194_00659</name>
</gene>
<dbReference type="EMBL" id="FQZF01000003">
    <property type="protein sequence ID" value="SHI58626.1"/>
    <property type="molecule type" value="Genomic_DNA"/>
</dbReference>
<dbReference type="Gene3D" id="1.20.910.10">
    <property type="entry name" value="Heme oxygenase-like"/>
    <property type="match status" value="1"/>
</dbReference>
<evidence type="ECO:0000313" key="2">
    <source>
        <dbReference type="Proteomes" id="UP000184387"/>
    </source>
</evidence>
<accession>A0A1M6CCA7</accession>
<dbReference type="RefSeq" id="WP_073131389.1">
    <property type="nucleotide sequence ID" value="NZ_FQZF01000003.1"/>
</dbReference>
<name>A0A1M6CCA7_9PROT</name>
<dbReference type="STRING" id="198092.SAMN02745194_00659"/>
<protein>
    <submittedName>
        <fullName evidence="1">Heme oxygenase</fullName>
    </submittedName>
</protein>
<organism evidence="1 2">
    <name type="scientific">Muricoccus roseus</name>
    <dbReference type="NCBI Taxonomy" id="198092"/>
    <lineage>
        <taxon>Bacteria</taxon>
        <taxon>Pseudomonadati</taxon>
        <taxon>Pseudomonadota</taxon>
        <taxon>Alphaproteobacteria</taxon>
        <taxon>Acetobacterales</taxon>
        <taxon>Roseomonadaceae</taxon>
        <taxon>Muricoccus</taxon>
    </lineage>
</organism>
<dbReference type="Proteomes" id="UP000184387">
    <property type="component" value="Unassembled WGS sequence"/>
</dbReference>
<proteinExistence type="predicted"/>
<dbReference type="AlphaFoldDB" id="A0A1M6CCA7"/>
<reference evidence="1 2" key="1">
    <citation type="submission" date="2016-11" db="EMBL/GenBank/DDBJ databases">
        <authorList>
            <person name="Jaros S."/>
            <person name="Januszkiewicz K."/>
            <person name="Wedrychowicz H."/>
        </authorList>
    </citation>
    <scope>NUCLEOTIDE SEQUENCE [LARGE SCALE GENOMIC DNA]</scope>
    <source>
        <strain evidence="1 2">DSM 14916</strain>
    </source>
</reference>
<dbReference type="InterPro" id="IPR016084">
    <property type="entry name" value="Haem_Oase-like_multi-hlx"/>
</dbReference>
<dbReference type="CDD" id="cd19166">
    <property type="entry name" value="HemeO-bac"/>
    <property type="match status" value="1"/>
</dbReference>